<dbReference type="PROSITE" id="PS50043">
    <property type="entry name" value="HTH_LUXR_2"/>
    <property type="match status" value="1"/>
</dbReference>
<gene>
    <name evidence="5" type="ORF">AS031_16400</name>
</gene>
<dbReference type="Pfam" id="PF00196">
    <property type="entry name" value="GerE"/>
    <property type="match status" value="1"/>
</dbReference>
<evidence type="ECO:0000313" key="5">
    <source>
        <dbReference type="EMBL" id="KSU70677.1"/>
    </source>
</evidence>
<dbReference type="PRINTS" id="PR00038">
    <property type="entry name" value="HTHLUXR"/>
</dbReference>
<reference evidence="5 6" key="1">
    <citation type="journal article" date="2014" name="Arch. Microbiol.">
        <title>Arthrobacter enclensis sp. nov., isolated from sediment sample.</title>
        <authorList>
            <person name="Dastager S.G."/>
            <person name="Liu Q."/>
            <person name="Tang S.K."/>
            <person name="Krishnamurthi S."/>
            <person name="Lee J.C."/>
            <person name="Li W.J."/>
        </authorList>
    </citation>
    <scope>NUCLEOTIDE SEQUENCE [LARGE SCALE GENOMIC DNA]</scope>
    <source>
        <strain evidence="5 6">NIO-1008</strain>
    </source>
</reference>
<dbReference type="Gene3D" id="1.10.10.10">
    <property type="entry name" value="Winged helix-like DNA-binding domain superfamily/Winged helix DNA-binding domain"/>
    <property type="match status" value="1"/>
</dbReference>
<dbReference type="InterPro" id="IPR027417">
    <property type="entry name" value="P-loop_NTPase"/>
</dbReference>
<dbReference type="SUPFAM" id="SSF52540">
    <property type="entry name" value="P-loop containing nucleoside triphosphate hydrolases"/>
    <property type="match status" value="1"/>
</dbReference>
<dbReference type="Pfam" id="PF13191">
    <property type="entry name" value="AAA_16"/>
    <property type="match status" value="1"/>
</dbReference>
<keyword evidence="2" id="KW-0238">DNA-binding</keyword>
<proteinExistence type="predicted"/>
<dbReference type="InterPro" id="IPR036388">
    <property type="entry name" value="WH-like_DNA-bd_sf"/>
</dbReference>
<evidence type="ECO:0000256" key="1">
    <source>
        <dbReference type="ARBA" id="ARBA00023015"/>
    </source>
</evidence>
<dbReference type="InterPro" id="IPR041664">
    <property type="entry name" value="AAA_16"/>
</dbReference>
<dbReference type="Proteomes" id="UP000053199">
    <property type="component" value="Unassembled WGS sequence"/>
</dbReference>
<name>A0A0V8I798_9MICC</name>
<dbReference type="SMART" id="SM00421">
    <property type="entry name" value="HTH_LUXR"/>
    <property type="match status" value="1"/>
</dbReference>
<evidence type="ECO:0000256" key="3">
    <source>
        <dbReference type="ARBA" id="ARBA00023163"/>
    </source>
</evidence>
<accession>A0A0V8I798</accession>
<evidence type="ECO:0000313" key="6">
    <source>
        <dbReference type="Proteomes" id="UP000053199"/>
    </source>
</evidence>
<dbReference type="SUPFAM" id="SSF46894">
    <property type="entry name" value="C-terminal effector domain of the bipartite response regulators"/>
    <property type="match status" value="1"/>
</dbReference>
<organism evidence="5 6">
    <name type="scientific">Pseudarthrobacter enclensis</name>
    <dbReference type="NCBI Taxonomy" id="993070"/>
    <lineage>
        <taxon>Bacteria</taxon>
        <taxon>Bacillati</taxon>
        <taxon>Actinomycetota</taxon>
        <taxon>Actinomycetes</taxon>
        <taxon>Micrococcales</taxon>
        <taxon>Micrococcaceae</taxon>
        <taxon>Pseudarthrobacter</taxon>
    </lineage>
</organism>
<dbReference type="OrthoDB" id="5476461at2"/>
<dbReference type="GO" id="GO:0003677">
    <property type="term" value="F:DNA binding"/>
    <property type="evidence" value="ECO:0007669"/>
    <property type="project" value="UniProtKB-KW"/>
</dbReference>
<comment type="caution">
    <text evidence="5">The sequence shown here is derived from an EMBL/GenBank/DDBJ whole genome shotgun (WGS) entry which is preliminary data.</text>
</comment>
<dbReference type="InterPro" id="IPR011990">
    <property type="entry name" value="TPR-like_helical_dom_sf"/>
</dbReference>
<dbReference type="Gene3D" id="1.25.40.10">
    <property type="entry name" value="Tetratricopeptide repeat domain"/>
    <property type="match status" value="2"/>
</dbReference>
<dbReference type="EMBL" id="LNQM01000009">
    <property type="protein sequence ID" value="KSU70677.1"/>
    <property type="molecule type" value="Genomic_DNA"/>
</dbReference>
<dbReference type="PANTHER" id="PTHR44688">
    <property type="entry name" value="DNA-BINDING TRANSCRIPTIONAL ACTIVATOR DEVR_DOSR"/>
    <property type="match status" value="1"/>
</dbReference>
<keyword evidence="6" id="KW-1185">Reference proteome</keyword>
<dbReference type="SUPFAM" id="SSF48452">
    <property type="entry name" value="TPR-like"/>
    <property type="match status" value="1"/>
</dbReference>
<dbReference type="Gene3D" id="3.40.50.300">
    <property type="entry name" value="P-loop containing nucleotide triphosphate hydrolases"/>
    <property type="match status" value="1"/>
</dbReference>
<dbReference type="AlphaFoldDB" id="A0A0V8I798"/>
<protein>
    <submittedName>
        <fullName evidence="5">LuxR family transcriptional regulator</fullName>
    </submittedName>
</protein>
<dbReference type="GO" id="GO:0006355">
    <property type="term" value="P:regulation of DNA-templated transcription"/>
    <property type="evidence" value="ECO:0007669"/>
    <property type="project" value="InterPro"/>
</dbReference>
<dbReference type="PANTHER" id="PTHR44688:SF16">
    <property type="entry name" value="DNA-BINDING TRANSCRIPTIONAL ACTIVATOR DEVR_DOSR"/>
    <property type="match status" value="1"/>
</dbReference>
<dbReference type="RefSeq" id="WP_058269237.1">
    <property type="nucleotide sequence ID" value="NZ_FMAZ01000008.1"/>
</dbReference>
<dbReference type="InterPro" id="IPR000792">
    <property type="entry name" value="Tscrpt_reg_LuxR_C"/>
</dbReference>
<dbReference type="InterPro" id="IPR016032">
    <property type="entry name" value="Sig_transdc_resp-reg_C-effctor"/>
</dbReference>
<evidence type="ECO:0000256" key="2">
    <source>
        <dbReference type="ARBA" id="ARBA00023125"/>
    </source>
</evidence>
<feature type="domain" description="HTH luxR-type" evidence="4">
    <location>
        <begin position="817"/>
        <end position="881"/>
    </location>
</feature>
<keyword evidence="1" id="KW-0805">Transcription regulation</keyword>
<dbReference type="CDD" id="cd06170">
    <property type="entry name" value="LuxR_C_like"/>
    <property type="match status" value="1"/>
</dbReference>
<keyword evidence="3" id="KW-0804">Transcription</keyword>
<dbReference type="STRING" id="993070.AS031_16400"/>
<evidence type="ECO:0000259" key="4">
    <source>
        <dbReference type="PROSITE" id="PS50043"/>
    </source>
</evidence>
<sequence>MSLVGRTNELERILAVIRAPREGALTVKGSRGTGKSALLSEVPRLSDERTVVLRASASEADWPFSGLSALLNGIDDPLLSRLTDELLRDSGRPMDVTTLAMRLLEGLQQRCCSRTIVVLDDADQLDPGSQAVIGFLARRLAGTELVIIAGVRDEAAGSPFNSLPAITLQPLSYTDTIRMLEAIPARQTAATAVHAVAAATGGNPLAAVELYACLLERQAEGKYALPIPLPCKGSFESYFAGKVGALSHGARQVMDLLALSSRSDIASVQGVLGSSWSALDELMASGMVSQSGPYVRIQDQLLRGYVFALMPPAVRTAHHKALGDAAGESDQYAQRWHTSFSTLERQTPFALLRSAVDLIRKGDVSFAVEFIERALTINPWEAETAARLTIIAELLFNRGEFIYAKRYLDWARRITHSPALVLRLTGLAFEIQFLQGATVRSSMVLRLVKELGSHDPAYAASLLAFGALYFAERWELDDALSLLDQAGGFSEFATTESSAVSDRARLLIDAIRGRAQYGAGKSALSMAVLVVQGRALTYSEHHELAREAFSVVRNSLDSSNAIWQETAEYLAVDNEIRAGNVRKAAHSISQLELSEPESKYHRGMRHIFRIWRAFSLGDDAAASRHVADAQHFSGADSNPAITAQLAAWQGHFALVRGNFAESCAHLTRAAEIGNRFANPTLLRIDADLVEVLFRLGRIREATQALHRFESRAVGLRSPWVQMSVARSRAMLTEGEQSLQLFRQAMESRGSHESPLERARTMLCYAERLGALGRTREAMDGLHRAKVMFHEVGADAWIRHVDSLLLEDRAETPRADGNPALMILLDHERALAKMVARGMRNKEIAAALFVSVRTVEVRLTTIYRKLGVESRAQLTALASRKDAPRREPHMLPAV</sequence>